<dbReference type="NCBIfam" id="TIGR02413">
    <property type="entry name" value="Bac_small_yrzI"/>
    <property type="match status" value="1"/>
</dbReference>
<dbReference type="RefSeq" id="WP_336480795.1">
    <property type="nucleotide sequence ID" value="NZ_JBAWSV010000001.1"/>
</dbReference>
<gene>
    <name evidence="1" type="ORF">WAX78_02910</name>
</gene>
<evidence type="ECO:0000313" key="2">
    <source>
        <dbReference type="Proteomes" id="UP001367922"/>
    </source>
</evidence>
<evidence type="ECO:0000313" key="1">
    <source>
        <dbReference type="EMBL" id="MEI4828411.1"/>
    </source>
</evidence>
<dbReference type="Proteomes" id="UP001367922">
    <property type="component" value="Unassembled WGS sequence"/>
</dbReference>
<accession>A0ABU8FR15</accession>
<dbReference type="Pfam" id="PF09501">
    <property type="entry name" value="Bac_small_YrzI"/>
    <property type="match status" value="1"/>
</dbReference>
<reference evidence="1 2" key="1">
    <citation type="submission" date="2024-01" db="EMBL/GenBank/DDBJ databases">
        <title>Seven novel Bacillus-like species.</title>
        <authorList>
            <person name="Liu G."/>
        </authorList>
    </citation>
    <scope>NUCLEOTIDE SEQUENCE [LARGE SCALE GENOMIC DNA]</scope>
    <source>
        <strain evidence="1 2">FJAT-53711</strain>
    </source>
</reference>
<dbReference type="InterPro" id="IPR012655">
    <property type="entry name" value="YrzI"/>
</dbReference>
<comment type="caution">
    <text evidence="1">The sequence shown here is derived from an EMBL/GenBank/DDBJ whole genome shotgun (WGS) entry which is preliminary data.</text>
</comment>
<proteinExistence type="predicted"/>
<dbReference type="EMBL" id="JBAWSV010000001">
    <property type="protein sequence ID" value="MEI4828411.1"/>
    <property type="molecule type" value="Genomic_DNA"/>
</dbReference>
<protein>
    <submittedName>
        <fullName evidence="1">YrzI family small protein</fullName>
    </submittedName>
</protein>
<name>A0ABU8FR15_9BACI</name>
<keyword evidence="2" id="KW-1185">Reference proteome</keyword>
<organism evidence="1 2">
    <name type="scientific">Bacillus yunxiaonensis</name>
    <dbReference type="NCBI Taxonomy" id="3127665"/>
    <lineage>
        <taxon>Bacteria</taxon>
        <taxon>Bacillati</taxon>
        <taxon>Bacillota</taxon>
        <taxon>Bacilli</taxon>
        <taxon>Bacillales</taxon>
        <taxon>Bacillaceae</taxon>
        <taxon>Bacillus</taxon>
    </lineage>
</organism>
<sequence>MTFHVFFLTITIQKTRLSREELEHEQRVQKIMDEVKDRQISFYNHL</sequence>